<feature type="chain" id="PRO_5046897953" evidence="6">
    <location>
        <begin position="20"/>
        <end position="275"/>
    </location>
</feature>
<dbReference type="InterPro" id="IPR011250">
    <property type="entry name" value="OMP/PagP_B-barrel"/>
</dbReference>
<evidence type="ECO:0000313" key="8">
    <source>
        <dbReference type="EMBL" id="MBR0798391.1"/>
    </source>
</evidence>
<name>A0ABS5FPX7_9BRAD</name>
<evidence type="ECO:0000256" key="2">
    <source>
        <dbReference type="ARBA" id="ARBA00022729"/>
    </source>
</evidence>
<protein>
    <submittedName>
        <fullName evidence="8">Porin family protein</fullName>
    </submittedName>
</protein>
<evidence type="ECO:0000256" key="5">
    <source>
        <dbReference type="ARBA" id="ARBA00038306"/>
    </source>
</evidence>
<dbReference type="EMBL" id="JAFCJH010000026">
    <property type="protein sequence ID" value="MBR0798391.1"/>
    <property type="molecule type" value="Genomic_DNA"/>
</dbReference>
<dbReference type="Gene3D" id="2.40.160.20">
    <property type="match status" value="1"/>
</dbReference>
<evidence type="ECO:0000256" key="1">
    <source>
        <dbReference type="ARBA" id="ARBA00004442"/>
    </source>
</evidence>
<evidence type="ECO:0000256" key="4">
    <source>
        <dbReference type="ARBA" id="ARBA00023237"/>
    </source>
</evidence>
<reference evidence="9" key="1">
    <citation type="journal article" date="2021" name="ISME J.">
        <title>Evolutionary origin and ecological implication of a unique nif island in free-living Bradyrhizobium lineages.</title>
        <authorList>
            <person name="Tao J."/>
        </authorList>
    </citation>
    <scope>NUCLEOTIDE SEQUENCE [LARGE SCALE GENOMIC DNA]</scope>
    <source>
        <strain evidence="9">SZCCT0434</strain>
    </source>
</reference>
<gene>
    <name evidence="8" type="ORF">JQ615_23675</name>
</gene>
<keyword evidence="3" id="KW-0472">Membrane</keyword>
<dbReference type="Pfam" id="PF13505">
    <property type="entry name" value="OMP_b-brl"/>
    <property type="match status" value="1"/>
</dbReference>
<evidence type="ECO:0000256" key="6">
    <source>
        <dbReference type="SAM" id="SignalP"/>
    </source>
</evidence>
<dbReference type="PANTHER" id="PTHR34001">
    <property type="entry name" value="BLL7405 PROTEIN"/>
    <property type="match status" value="1"/>
</dbReference>
<dbReference type="InterPro" id="IPR027385">
    <property type="entry name" value="Beta-barrel_OMP"/>
</dbReference>
<organism evidence="8 9">
    <name type="scientific">Bradyrhizobium jicamae</name>
    <dbReference type="NCBI Taxonomy" id="280332"/>
    <lineage>
        <taxon>Bacteria</taxon>
        <taxon>Pseudomonadati</taxon>
        <taxon>Pseudomonadota</taxon>
        <taxon>Alphaproteobacteria</taxon>
        <taxon>Hyphomicrobiales</taxon>
        <taxon>Nitrobacteraceae</taxon>
        <taxon>Bradyrhizobium</taxon>
    </lineage>
</organism>
<evidence type="ECO:0000256" key="3">
    <source>
        <dbReference type="ARBA" id="ARBA00023136"/>
    </source>
</evidence>
<comment type="subcellular location">
    <subcellularLocation>
        <location evidence="1">Cell outer membrane</location>
    </subcellularLocation>
</comment>
<dbReference type="InterPro" id="IPR051692">
    <property type="entry name" value="OMP-like"/>
</dbReference>
<dbReference type="PANTHER" id="PTHR34001:SF3">
    <property type="entry name" value="BLL7405 PROTEIN"/>
    <property type="match status" value="1"/>
</dbReference>
<sequence>MRRLLLAAMMFGAVSGARAADLPDLPVLRGGFTDDSLSRSSTNWSGFYIGGQGGYGTSTENFGGSNANLLAGLLDHNVIQQMDVANWNLGLGKVSQHGTGFGGFAGYNWQYDDVVVGAEMSYLHGTYGGTSIATKELVSGTALTDSFFHDVRVDSSASIQITDMATFRGRAGYAWGCLLPYIFGGVGFGNANISRSVTVHDAVSATALGTFIPLQPLTATEERHNNLIVGYSGGLGIDVSLTAGLFMRAEWEYARYTTVVDTSVNTVRLGLGYKF</sequence>
<keyword evidence="4" id="KW-0998">Cell outer membrane</keyword>
<comment type="caution">
    <text evidence="8">The sequence shown here is derived from an EMBL/GenBank/DDBJ whole genome shotgun (WGS) entry which is preliminary data.</text>
</comment>
<dbReference type="RefSeq" id="WP_212493720.1">
    <property type="nucleotide sequence ID" value="NZ_JAFCJH010000026.1"/>
</dbReference>
<evidence type="ECO:0000259" key="7">
    <source>
        <dbReference type="Pfam" id="PF13505"/>
    </source>
</evidence>
<comment type="similarity">
    <text evidence="5">Belongs to the Omp25/RopB family.</text>
</comment>
<evidence type="ECO:0000313" key="9">
    <source>
        <dbReference type="Proteomes" id="UP001315278"/>
    </source>
</evidence>
<feature type="domain" description="Outer membrane protein beta-barrel" evidence="7">
    <location>
        <begin position="41"/>
        <end position="275"/>
    </location>
</feature>
<keyword evidence="9" id="KW-1185">Reference proteome</keyword>
<keyword evidence="2 6" id="KW-0732">Signal</keyword>
<dbReference type="Proteomes" id="UP001315278">
    <property type="component" value="Unassembled WGS sequence"/>
</dbReference>
<proteinExistence type="inferred from homology"/>
<dbReference type="SUPFAM" id="SSF56925">
    <property type="entry name" value="OMPA-like"/>
    <property type="match status" value="1"/>
</dbReference>
<feature type="signal peptide" evidence="6">
    <location>
        <begin position="1"/>
        <end position="19"/>
    </location>
</feature>
<accession>A0ABS5FPX7</accession>